<evidence type="ECO:0000313" key="2">
    <source>
        <dbReference type="Proteomes" id="UP000346198"/>
    </source>
</evidence>
<evidence type="ECO:0000313" key="1">
    <source>
        <dbReference type="EMBL" id="VGO19133.1"/>
    </source>
</evidence>
<reference evidence="1 2" key="1">
    <citation type="submission" date="2019-04" db="EMBL/GenBank/DDBJ databases">
        <authorList>
            <person name="Van Vliet M D."/>
        </authorList>
    </citation>
    <scope>NUCLEOTIDE SEQUENCE [LARGE SCALE GENOMIC DNA]</scope>
    <source>
        <strain evidence="1 2">F21</strain>
    </source>
</reference>
<proteinExistence type="predicted"/>
<organism evidence="1 2">
    <name type="scientific">Pontiella sulfatireligans</name>
    <dbReference type="NCBI Taxonomy" id="2750658"/>
    <lineage>
        <taxon>Bacteria</taxon>
        <taxon>Pseudomonadati</taxon>
        <taxon>Kiritimatiellota</taxon>
        <taxon>Kiritimatiellia</taxon>
        <taxon>Kiritimatiellales</taxon>
        <taxon>Pontiellaceae</taxon>
        <taxon>Pontiella</taxon>
    </lineage>
</organism>
<name>A0A6C2UH05_9BACT</name>
<dbReference type="AlphaFoldDB" id="A0A6C2UH05"/>
<dbReference type="Proteomes" id="UP000346198">
    <property type="component" value="Unassembled WGS sequence"/>
</dbReference>
<gene>
    <name evidence="1" type="ORF">SCARR_01190</name>
</gene>
<dbReference type="RefSeq" id="WP_136060556.1">
    <property type="nucleotide sequence ID" value="NZ_CAAHFH010000001.1"/>
</dbReference>
<accession>A0A6C2UH05</accession>
<dbReference type="EMBL" id="CAAHFH010000001">
    <property type="protein sequence ID" value="VGO19133.1"/>
    <property type="molecule type" value="Genomic_DNA"/>
</dbReference>
<protein>
    <submittedName>
        <fullName evidence="1">Uncharacterized protein</fullName>
    </submittedName>
</protein>
<keyword evidence="2" id="KW-1185">Reference proteome</keyword>
<sequence>MKNANASPASILHRLEIDLAGAACVCGFDDAAADYVPAADAPASLAEFESEIIRFTRHLFQNGMIPSQRISDSEAYALSVDVLESAYSQKSMGGYALAIIEVLEDGATEISTILQWLAEALKEQVLARHTSCVLDSFLHGLDWNSRMQLAEEIQSRYEFGDVAVFSGLELHALANHVAALLQSHWAAEEMPGALTLSEMT</sequence>